<evidence type="ECO:0000256" key="1">
    <source>
        <dbReference type="ARBA" id="ARBA00023015"/>
    </source>
</evidence>
<dbReference type="InterPro" id="IPR001845">
    <property type="entry name" value="HTH_ArsR_DNA-bd_dom"/>
</dbReference>
<dbReference type="Pfam" id="PF01022">
    <property type="entry name" value="HTH_5"/>
    <property type="match status" value="1"/>
</dbReference>
<feature type="domain" description="HTH arsR-type" evidence="4">
    <location>
        <begin position="1"/>
        <end position="96"/>
    </location>
</feature>
<reference evidence="5" key="2">
    <citation type="submission" date="2021-04" db="EMBL/GenBank/DDBJ databases">
        <authorList>
            <person name="Gilroy R."/>
        </authorList>
    </citation>
    <scope>NUCLEOTIDE SEQUENCE</scope>
    <source>
        <strain evidence="5">Gambia11-129</strain>
    </source>
</reference>
<keyword evidence="3" id="KW-0804">Transcription</keyword>
<sequence>MTDEEIKDLSEFYKVFSDPTRLRILFFLDKNSPCNVNSIASSLSLSSNAVSQHLKILRLKRLVKYNKEGQNIFYRLSDDHIHQLLSLGLEHYRELDV</sequence>
<reference evidence="5" key="1">
    <citation type="journal article" date="2021" name="PeerJ">
        <title>Extensive microbial diversity within the chicken gut microbiome revealed by metagenomics and culture.</title>
        <authorList>
            <person name="Gilroy R."/>
            <person name="Ravi A."/>
            <person name="Getino M."/>
            <person name="Pursley I."/>
            <person name="Horton D.L."/>
            <person name="Alikhan N.F."/>
            <person name="Baker D."/>
            <person name="Gharbi K."/>
            <person name="Hall N."/>
            <person name="Watson M."/>
            <person name="Adriaenssens E.M."/>
            <person name="Foster-Nyarko E."/>
            <person name="Jarju S."/>
            <person name="Secka A."/>
            <person name="Antonio M."/>
            <person name="Oren A."/>
            <person name="Chaudhuri R.R."/>
            <person name="La Ragione R."/>
            <person name="Hildebrand F."/>
            <person name="Pallen M.J."/>
        </authorList>
    </citation>
    <scope>NUCLEOTIDE SEQUENCE</scope>
    <source>
        <strain evidence="5">Gambia11-129</strain>
    </source>
</reference>
<proteinExistence type="predicted"/>
<accession>A0A9D1PU39</accession>
<evidence type="ECO:0000259" key="4">
    <source>
        <dbReference type="PROSITE" id="PS50987"/>
    </source>
</evidence>
<dbReference type="PRINTS" id="PR00778">
    <property type="entry name" value="HTHARSR"/>
</dbReference>
<dbReference type="InterPro" id="IPR036388">
    <property type="entry name" value="WH-like_DNA-bd_sf"/>
</dbReference>
<dbReference type="PROSITE" id="PS50987">
    <property type="entry name" value="HTH_ARSR_2"/>
    <property type="match status" value="1"/>
</dbReference>
<dbReference type="PANTHER" id="PTHR43132">
    <property type="entry name" value="ARSENICAL RESISTANCE OPERON REPRESSOR ARSR-RELATED"/>
    <property type="match status" value="1"/>
</dbReference>
<dbReference type="InterPro" id="IPR051011">
    <property type="entry name" value="Metal_resp_trans_reg"/>
</dbReference>
<comment type="caution">
    <text evidence="5">The sequence shown here is derived from an EMBL/GenBank/DDBJ whole genome shotgun (WGS) entry which is preliminary data.</text>
</comment>
<gene>
    <name evidence="5" type="ORF">IAB12_02415</name>
</gene>
<dbReference type="SMART" id="SM00418">
    <property type="entry name" value="HTH_ARSR"/>
    <property type="match status" value="1"/>
</dbReference>
<evidence type="ECO:0000256" key="2">
    <source>
        <dbReference type="ARBA" id="ARBA00023125"/>
    </source>
</evidence>
<dbReference type="InterPro" id="IPR036390">
    <property type="entry name" value="WH_DNA-bd_sf"/>
</dbReference>
<keyword evidence="1" id="KW-0805">Transcription regulation</keyword>
<dbReference type="AlphaFoldDB" id="A0A9D1PU39"/>
<evidence type="ECO:0000313" key="6">
    <source>
        <dbReference type="Proteomes" id="UP000823936"/>
    </source>
</evidence>
<evidence type="ECO:0000313" key="5">
    <source>
        <dbReference type="EMBL" id="HIV98617.1"/>
    </source>
</evidence>
<dbReference type="GO" id="GO:0003700">
    <property type="term" value="F:DNA-binding transcription factor activity"/>
    <property type="evidence" value="ECO:0007669"/>
    <property type="project" value="InterPro"/>
</dbReference>
<dbReference type="Proteomes" id="UP000823936">
    <property type="component" value="Unassembled WGS sequence"/>
</dbReference>
<name>A0A9D1PU39_9SPIO</name>
<organism evidence="5 6">
    <name type="scientific">Candidatus Ornithospirochaeta avicola</name>
    <dbReference type="NCBI Taxonomy" id="2840896"/>
    <lineage>
        <taxon>Bacteria</taxon>
        <taxon>Pseudomonadati</taxon>
        <taxon>Spirochaetota</taxon>
        <taxon>Spirochaetia</taxon>
        <taxon>Spirochaetales</taxon>
        <taxon>Spirochaetaceae</taxon>
        <taxon>Spirochaetaceae incertae sedis</taxon>
        <taxon>Candidatus Ornithospirochaeta</taxon>
    </lineage>
</organism>
<dbReference type="PANTHER" id="PTHR43132:SF6">
    <property type="entry name" value="HTH-TYPE TRANSCRIPTIONAL REPRESSOR CZRA"/>
    <property type="match status" value="1"/>
</dbReference>
<dbReference type="EMBL" id="DXHU01000009">
    <property type="protein sequence ID" value="HIV98617.1"/>
    <property type="molecule type" value="Genomic_DNA"/>
</dbReference>
<dbReference type="NCBIfam" id="NF033788">
    <property type="entry name" value="HTH_metalloreg"/>
    <property type="match status" value="1"/>
</dbReference>
<protein>
    <submittedName>
        <fullName evidence="5">Metalloregulator ArsR/SmtB family transcription factor</fullName>
    </submittedName>
</protein>
<dbReference type="Gene3D" id="1.10.10.10">
    <property type="entry name" value="Winged helix-like DNA-binding domain superfamily/Winged helix DNA-binding domain"/>
    <property type="match status" value="1"/>
</dbReference>
<dbReference type="GO" id="GO:0003677">
    <property type="term" value="F:DNA binding"/>
    <property type="evidence" value="ECO:0007669"/>
    <property type="project" value="UniProtKB-KW"/>
</dbReference>
<dbReference type="SUPFAM" id="SSF46785">
    <property type="entry name" value="Winged helix' DNA-binding domain"/>
    <property type="match status" value="1"/>
</dbReference>
<evidence type="ECO:0000256" key="3">
    <source>
        <dbReference type="ARBA" id="ARBA00023163"/>
    </source>
</evidence>
<keyword evidence="2" id="KW-0238">DNA-binding</keyword>